<evidence type="ECO:0000313" key="4">
    <source>
        <dbReference type="Proteomes" id="UP000316476"/>
    </source>
</evidence>
<dbReference type="RefSeq" id="WP_146416277.1">
    <property type="nucleotide sequence ID" value="NZ_SJPZ01000003.1"/>
</dbReference>
<reference evidence="3 4" key="1">
    <citation type="submission" date="2019-02" db="EMBL/GenBank/DDBJ databases">
        <title>Deep-cultivation of Planctomycetes and their phenomic and genomic characterization uncovers novel biology.</title>
        <authorList>
            <person name="Wiegand S."/>
            <person name="Jogler M."/>
            <person name="Boedeker C."/>
            <person name="Pinto D."/>
            <person name="Vollmers J."/>
            <person name="Rivas-Marin E."/>
            <person name="Kohn T."/>
            <person name="Peeters S.H."/>
            <person name="Heuer A."/>
            <person name="Rast P."/>
            <person name="Oberbeckmann S."/>
            <person name="Bunk B."/>
            <person name="Jeske O."/>
            <person name="Meyerdierks A."/>
            <person name="Storesund J.E."/>
            <person name="Kallscheuer N."/>
            <person name="Luecker S."/>
            <person name="Lage O.M."/>
            <person name="Pohl T."/>
            <person name="Merkel B.J."/>
            <person name="Hornburger P."/>
            <person name="Mueller R.-W."/>
            <person name="Bruemmer F."/>
            <person name="Labrenz M."/>
            <person name="Spormann A.M."/>
            <person name="Op Den Camp H."/>
            <person name="Overmann J."/>
            <person name="Amann R."/>
            <person name="Jetten M.S.M."/>
            <person name="Mascher T."/>
            <person name="Medema M.H."/>
            <person name="Devos D.P."/>
            <person name="Kaster A.-K."/>
            <person name="Ovreas L."/>
            <person name="Rohde M."/>
            <person name="Galperin M.Y."/>
            <person name="Jogler C."/>
        </authorList>
    </citation>
    <scope>NUCLEOTIDE SEQUENCE [LARGE SCALE GENOMIC DNA]</scope>
    <source>
        <strain evidence="3 4">V7</strain>
    </source>
</reference>
<gene>
    <name evidence="3" type="ORF">V7x_52270</name>
</gene>
<dbReference type="OrthoDB" id="280333at2"/>
<comment type="caution">
    <text evidence="3">The sequence shown here is derived from an EMBL/GenBank/DDBJ whole genome shotgun (WGS) entry which is preliminary data.</text>
</comment>
<feature type="transmembrane region" description="Helical" evidence="2">
    <location>
        <begin position="85"/>
        <end position="114"/>
    </location>
</feature>
<sequence>MDAEPPTARFEVDDRSRRPGHRNRSPTESRLQHMQYSTAALLTITLLFAVAIALSRFDSLLIPIAFPFTLGPIAAYRVTPSKIALLIGVMSSAFWTLVSVVPYGIIAFLLIWPIAAIDERLLTRGLFVTSAISYFLAASLLGGYIGGVVARPD</sequence>
<evidence type="ECO:0000313" key="3">
    <source>
        <dbReference type="EMBL" id="TWU60919.1"/>
    </source>
</evidence>
<dbReference type="AlphaFoldDB" id="A0A5C6FM55"/>
<evidence type="ECO:0000256" key="1">
    <source>
        <dbReference type="SAM" id="MobiDB-lite"/>
    </source>
</evidence>
<proteinExistence type="predicted"/>
<name>A0A5C6FM55_9PLAN</name>
<evidence type="ECO:0000256" key="2">
    <source>
        <dbReference type="SAM" id="Phobius"/>
    </source>
</evidence>
<organism evidence="3 4">
    <name type="scientific">Crateriforma conspicua</name>
    <dbReference type="NCBI Taxonomy" id="2527996"/>
    <lineage>
        <taxon>Bacteria</taxon>
        <taxon>Pseudomonadati</taxon>
        <taxon>Planctomycetota</taxon>
        <taxon>Planctomycetia</taxon>
        <taxon>Planctomycetales</taxon>
        <taxon>Planctomycetaceae</taxon>
        <taxon>Crateriforma</taxon>
    </lineage>
</organism>
<feature type="transmembrane region" description="Helical" evidence="2">
    <location>
        <begin position="126"/>
        <end position="150"/>
    </location>
</feature>
<protein>
    <submittedName>
        <fullName evidence="3">Uncharacterized protein</fullName>
    </submittedName>
</protein>
<accession>A0A5C6FM55</accession>
<feature type="transmembrane region" description="Helical" evidence="2">
    <location>
        <begin position="34"/>
        <end position="54"/>
    </location>
</feature>
<keyword evidence="2" id="KW-0812">Transmembrane</keyword>
<feature type="region of interest" description="Disordered" evidence="1">
    <location>
        <begin position="1"/>
        <end position="31"/>
    </location>
</feature>
<feature type="transmembrane region" description="Helical" evidence="2">
    <location>
        <begin position="60"/>
        <end position="78"/>
    </location>
</feature>
<dbReference type="EMBL" id="SJPZ01000003">
    <property type="protein sequence ID" value="TWU60919.1"/>
    <property type="molecule type" value="Genomic_DNA"/>
</dbReference>
<keyword evidence="2" id="KW-1133">Transmembrane helix</keyword>
<keyword evidence="2" id="KW-0472">Membrane</keyword>
<dbReference type="Proteomes" id="UP000316476">
    <property type="component" value="Unassembled WGS sequence"/>
</dbReference>